<keyword evidence="4" id="KW-1185">Reference proteome</keyword>
<evidence type="ECO:0000259" key="2">
    <source>
        <dbReference type="Pfam" id="PF07603"/>
    </source>
</evidence>
<reference evidence="3 4" key="1">
    <citation type="submission" date="2021-03" db="EMBL/GenBank/DDBJ databases">
        <title>Actinoplanes flavus sp. nov., a novel actinomycete isolated from Coconut Palm rhizosphere soil.</title>
        <authorList>
            <person name="Luo X."/>
        </authorList>
    </citation>
    <scope>NUCLEOTIDE SEQUENCE [LARGE SCALE GENOMIC DNA]</scope>
    <source>
        <strain evidence="3 4">NEAU-H7</strain>
    </source>
</reference>
<evidence type="ECO:0000256" key="1">
    <source>
        <dbReference type="SAM" id="MobiDB-lite"/>
    </source>
</evidence>
<dbReference type="InterPro" id="IPR011460">
    <property type="entry name" value="Lcl_C"/>
</dbReference>
<organism evidence="3 4">
    <name type="scientific">Actinoplanes flavus</name>
    <dbReference type="NCBI Taxonomy" id="2820290"/>
    <lineage>
        <taxon>Bacteria</taxon>
        <taxon>Bacillati</taxon>
        <taxon>Actinomycetota</taxon>
        <taxon>Actinomycetes</taxon>
        <taxon>Micromonosporales</taxon>
        <taxon>Micromonosporaceae</taxon>
        <taxon>Actinoplanes</taxon>
    </lineage>
</organism>
<comment type="caution">
    <text evidence="3">The sequence shown here is derived from an EMBL/GenBank/DDBJ whole genome shotgun (WGS) entry which is preliminary data.</text>
</comment>
<name>A0ABS3UP81_9ACTN</name>
<feature type="compositionally biased region" description="Basic and acidic residues" evidence="1">
    <location>
        <begin position="141"/>
        <end position="153"/>
    </location>
</feature>
<feature type="domain" description="Lcl C-terminal" evidence="2">
    <location>
        <begin position="328"/>
        <end position="432"/>
    </location>
</feature>
<feature type="region of interest" description="Disordered" evidence="1">
    <location>
        <begin position="138"/>
        <end position="172"/>
    </location>
</feature>
<sequence length="433" mass="46097">MSTSEDSGSVEELRQVEQAVRWLGEADRDVFALWREEVRGRIGRGQVADRLETSRADADVRIQRMRTSLEWCRTLVAALEASPRCRGLAVPVSAWDGAPDPQWRDRFGRHIRECRTCRGRLRGEESIERLLAADVSPAVTPREDPDVVSRKSPDVVPGGARGRSTAPEPRRGRRTLVAGLAAIVLVGAGASAYTRLSERPGPIAEAADVAAGATTVSPAPSAATESAALSVIDAPGTYTFAAAKAYCAGVGTDAVWRLPTRAESLSIAAPGPFFWTSTPYAATGAGRKAWAVSGPISRGATQSARHRVRCTRSATPMVTGLRIAAGQATDPETGLTWQRGFAPAAMAASAATGYCAELTLGSRSWRLPTLPELATTVDDTRTVPAVDAKTFPGTPASGWFWAAPESGRRWMLTYRDGSTDSGRARTGHVRCVS</sequence>
<dbReference type="Pfam" id="PF07603">
    <property type="entry name" value="Lcl_C"/>
    <property type="match status" value="1"/>
</dbReference>
<dbReference type="Proteomes" id="UP000679690">
    <property type="component" value="Unassembled WGS sequence"/>
</dbReference>
<evidence type="ECO:0000313" key="3">
    <source>
        <dbReference type="EMBL" id="MBO3739548.1"/>
    </source>
</evidence>
<dbReference type="RefSeq" id="WP_208468683.1">
    <property type="nucleotide sequence ID" value="NZ_JAGFNS010000011.1"/>
</dbReference>
<proteinExistence type="predicted"/>
<gene>
    <name evidence="3" type="ORF">J5X75_18700</name>
</gene>
<protein>
    <submittedName>
        <fullName evidence="3">DUF1566 domain-containing protein</fullName>
    </submittedName>
</protein>
<evidence type="ECO:0000313" key="4">
    <source>
        <dbReference type="Proteomes" id="UP000679690"/>
    </source>
</evidence>
<dbReference type="EMBL" id="JAGFNS010000011">
    <property type="protein sequence ID" value="MBO3739548.1"/>
    <property type="molecule type" value="Genomic_DNA"/>
</dbReference>
<accession>A0ABS3UP81</accession>